<evidence type="ECO:0000256" key="6">
    <source>
        <dbReference type="SAM" id="Phobius"/>
    </source>
</evidence>
<evidence type="ECO:0000313" key="9">
    <source>
        <dbReference type="EMBL" id="GAB1251765.1"/>
    </source>
</evidence>
<keyword evidence="4 6" id="KW-1133">Transmembrane helix</keyword>
<feature type="transmembrane region" description="Helical" evidence="6">
    <location>
        <begin position="531"/>
        <end position="553"/>
    </location>
</feature>
<evidence type="ECO:0000256" key="3">
    <source>
        <dbReference type="ARBA" id="ARBA00022748"/>
    </source>
</evidence>
<evidence type="ECO:0000256" key="2">
    <source>
        <dbReference type="ARBA" id="ARBA00022692"/>
    </source>
</evidence>
<feature type="transmembrane region" description="Helical" evidence="6">
    <location>
        <begin position="27"/>
        <end position="47"/>
    </location>
</feature>
<evidence type="ECO:0000256" key="4">
    <source>
        <dbReference type="ARBA" id="ARBA00022989"/>
    </source>
</evidence>
<dbReference type="InterPro" id="IPR045062">
    <property type="entry name" value="Cyt_c_biogenesis_CcsA/CcmC"/>
</dbReference>
<name>A0ABQ0E220_9PORP</name>
<feature type="transmembrane region" description="Helical" evidence="6">
    <location>
        <begin position="626"/>
        <end position="652"/>
    </location>
</feature>
<feature type="transmembrane region" description="Helical" evidence="6">
    <location>
        <begin position="93"/>
        <end position="113"/>
    </location>
</feature>
<evidence type="ECO:0000256" key="1">
    <source>
        <dbReference type="ARBA" id="ARBA00004141"/>
    </source>
</evidence>
<dbReference type="InterPro" id="IPR002541">
    <property type="entry name" value="Cyt_c_assembly"/>
</dbReference>
<dbReference type="Pfam" id="PF05140">
    <property type="entry name" value="ResB"/>
    <property type="match status" value="1"/>
</dbReference>
<feature type="transmembrane region" description="Helical" evidence="6">
    <location>
        <begin position="559"/>
        <end position="579"/>
    </location>
</feature>
<feature type="transmembrane region" description="Helical" evidence="6">
    <location>
        <begin position="498"/>
        <end position="519"/>
    </location>
</feature>
<dbReference type="EMBL" id="BAAFSF010000001">
    <property type="protein sequence ID" value="GAB1251765.1"/>
    <property type="molecule type" value="Genomic_DNA"/>
</dbReference>
<protein>
    <submittedName>
        <fullName evidence="9">Cytochrome c biogenesis protein CcsA</fullName>
    </submittedName>
</protein>
<feature type="transmembrane region" description="Helical" evidence="6">
    <location>
        <begin position="672"/>
        <end position="692"/>
    </location>
</feature>
<feature type="domain" description="Cytochrome c assembly protein" evidence="7">
    <location>
        <begin position="562"/>
        <end position="760"/>
    </location>
</feature>
<reference evidence="9 10" key="1">
    <citation type="journal article" date="2025" name="Int. J. Syst. Evol. Microbiol.">
        <title>Desulfovibrio falkowii sp. nov., Porphyromonas miyakawae sp. nov., Mediterraneibacter flintii sp. nov. and Owariibacterium komagatae gen. nov., sp. nov., isolated from human faeces.</title>
        <authorList>
            <person name="Hamaguchi T."/>
            <person name="Ohara M."/>
            <person name="Hisatomi A."/>
            <person name="Sekiguchi K."/>
            <person name="Takeda J.I."/>
            <person name="Ueyama J."/>
            <person name="Ito M."/>
            <person name="Nishiwaki H."/>
            <person name="Ogi T."/>
            <person name="Hirayama M."/>
            <person name="Ohkuma M."/>
            <person name="Sakamoto M."/>
            <person name="Ohno K."/>
        </authorList>
    </citation>
    <scope>NUCLEOTIDE SEQUENCE [LARGE SCALE GENOMIC DNA]</scope>
    <source>
        <strain evidence="9 10">13CB11C</strain>
    </source>
</reference>
<comment type="subcellular location">
    <subcellularLocation>
        <location evidence="1">Membrane</location>
        <topology evidence="1">Multi-pass membrane protein</topology>
    </subcellularLocation>
</comment>
<feature type="domain" description="ResB-like" evidence="8">
    <location>
        <begin position="94"/>
        <end position="204"/>
    </location>
</feature>
<evidence type="ECO:0000313" key="10">
    <source>
        <dbReference type="Proteomes" id="UP001628220"/>
    </source>
</evidence>
<accession>A0ABQ0E220</accession>
<evidence type="ECO:0000259" key="8">
    <source>
        <dbReference type="Pfam" id="PF05140"/>
    </source>
</evidence>
<feature type="transmembrane region" description="Helical" evidence="6">
    <location>
        <begin position="218"/>
        <end position="235"/>
    </location>
</feature>
<organism evidence="9 10">
    <name type="scientific">Porphyromonas miyakawae</name>
    <dbReference type="NCBI Taxonomy" id="3137470"/>
    <lineage>
        <taxon>Bacteria</taxon>
        <taxon>Pseudomonadati</taxon>
        <taxon>Bacteroidota</taxon>
        <taxon>Bacteroidia</taxon>
        <taxon>Bacteroidales</taxon>
        <taxon>Porphyromonadaceae</taxon>
        <taxon>Porphyromonas</taxon>
    </lineage>
</organism>
<sequence>MWGMSALGIPTLTYLALKLSISKIRRIGQIATFVLLALLMILMGYATVVETRSGQLVAATYIYGTPWFAILWALCAVGIILSFLPFKRKSPATIMHAAMVLIAIGALATAMTARSGGLTLERGKTYYSCTDKSHQPMELGFSIRLDSASTRFYPLSTTPMDWVAHITTQQADEAPHQSVLSMNQIAHVKGVRIFLQGTDHEGQHIYATFSRDRVGTPLVYSGFVLFLLAMIALLCDKRGGFRRRIALLGRTAPMLMLFLIVSPCASAEGMVAPVVSQKEAKALCELPMHYKGRIAPVAVLAGDFALRTTGTLRPEGIDYRQYLWQWVYRFDHMKSLPVIRVKEAPLRKYLGLTGKRVALTDLFDRSKGYRLQPLLEAYDRGERNKLLSAAVSLHEAVEMCFHLHTGELLTLFPFEESHDKFIWRAPRDARPEAMSDLDAAFTEQALEILRESLADEPKALDIISKIGAYQRLQTDNRLPSVSKLRAESLYTGFDFLPWAARCAVMLGFLASLFAVIALIKGKKVLWLAPAARTLLGLFLAVILVVVLWRTYIIGCIPMASGYETMLLLALLLTAVALIFSFREPLLASFGLLMGGFAVMVATFSQMNPQIASLMPVLHSPLLSLHVSLAMASYALFALAVLPSLAMLLAAPFAHKLPHYENVSLRARLLAEVILYPALLLLAAAIAIGSVWANVSWGAYWSWDPKEVWALIAFVVYAALLHAPIVRFLNRPLGFHAAQLFAFLVLLFTYLGVNMWLGGMHAYA</sequence>
<comment type="caution">
    <text evidence="9">The sequence shown here is derived from an EMBL/GenBank/DDBJ whole genome shotgun (WGS) entry which is preliminary data.</text>
</comment>
<dbReference type="Pfam" id="PF01578">
    <property type="entry name" value="Cytochrom_C_asm"/>
    <property type="match status" value="1"/>
</dbReference>
<proteinExistence type="predicted"/>
<feature type="transmembrane region" description="Helical" evidence="6">
    <location>
        <begin position="707"/>
        <end position="728"/>
    </location>
</feature>
<keyword evidence="3" id="KW-0201">Cytochrome c-type biogenesis</keyword>
<dbReference type="Proteomes" id="UP001628220">
    <property type="component" value="Unassembled WGS sequence"/>
</dbReference>
<evidence type="ECO:0000256" key="5">
    <source>
        <dbReference type="ARBA" id="ARBA00023136"/>
    </source>
</evidence>
<dbReference type="PANTHER" id="PTHR30071:SF1">
    <property type="entry name" value="CYTOCHROME B_B6 PROTEIN-RELATED"/>
    <property type="match status" value="1"/>
</dbReference>
<keyword evidence="5 6" id="KW-0472">Membrane</keyword>
<feature type="transmembrane region" description="Helical" evidence="6">
    <location>
        <begin position="67"/>
        <end position="86"/>
    </location>
</feature>
<dbReference type="PANTHER" id="PTHR30071">
    <property type="entry name" value="HEME EXPORTER PROTEIN C"/>
    <property type="match status" value="1"/>
</dbReference>
<dbReference type="InterPro" id="IPR007816">
    <property type="entry name" value="ResB-like_domain"/>
</dbReference>
<feature type="transmembrane region" description="Helical" evidence="6">
    <location>
        <begin position="740"/>
        <end position="762"/>
    </location>
</feature>
<evidence type="ECO:0000259" key="7">
    <source>
        <dbReference type="Pfam" id="PF01578"/>
    </source>
</evidence>
<keyword evidence="10" id="KW-1185">Reference proteome</keyword>
<feature type="transmembrane region" description="Helical" evidence="6">
    <location>
        <begin position="586"/>
        <end position="606"/>
    </location>
</feature>
<keyword evidence="2 6" id="KW-0812">Transmembrane</keyword>
<gene>
    <name evidence="9" type="primary">ccsA</name>
    <name evidence="9" type="ORF">Tsumi_08690</name>
</gene>